<dbReference type="PANTHER" id="PTHR28671">
    <property type="entry name" value="COILED-COIL DOMAIN-CONTAINING PROTEIN 169"/>
    <property type="match status" value="1"/>
</dbReference>
<feature type="region of interest" description="Disordered" evidence="1">
    <location>
        <begin position="158"/>
        <end position="232"/>
    </location>
</feature>
<reference evidence="2" key="1">
    <citation type="submission" date="2021-10" db="EMBL/GenBank/DDBJ databases">
        <title>Tropical sea cucumber genome reveals ecological adaptation and Cuvierian tubules defense mechanism.</title>
        <authorList>
            <person name="Chen T."/>
        </authorList>
    </citation>
    <scope>NUCLEOTIDE SEQUENCE</scope>
    <source>
        <strain evidence="2">Nanhai2018</strain>
        <tissue evidence="2">Muscle</tissue>
    </source>
</reference>
<sequence length="232" mass="27417">MANKRPFEQTDEERDMERLQAELDQEKQMKGMLSHSIQDLQQTIAELEEKYNSVIDEGNEWKTRFENQEELNQLWQKQVIVLQERLEKCKESAKDNYENEMKTYDELSEASLRKLAKQLEREKASLTSQLKDYEWRLDQESKAFHKANEERKNYITELEQAQQKLGRLKNPPKSQMDTYRKTPRNKATMQSPASRSLDGNVPDNQRIIDPRKGPIKKTAAVKKLPKLDYHSS</sequence>
<dbReference type="InterPro" id="IPR028022">
    <property type="entry name" value="DUF4600"/>
</dbReference>
<feature type="compositionally biased region" description="Polar residues" evidence="1">
    <location>
        <begin position="185"/>
        <end position="194"/>
    </location>
</feature>
<evidence type="ECO:0000256" key="1">
    <source>
        <dbReference type="SAM" id="MobiDB-lite"/>
    </source>
</evidence>
<dbReference type="AlphaFoldDB" id="A0A9Q1BKR2"/>
<dbReference type="Pfam" id="PF15372">
    <property type="entry name" value="DUF4600"/>
    <property type="match status" value="1"/>
</dbReference>
<name>A0A9Q1BKR2_HOLLE</name>
<protein>
    <submittedName>
        <fullName evidence="2">Uncharacterized protein</fullName>
    </submittedName>
</protein>
<keyword evidence="3" id="KW-1185">Reference proteome</keyword>
<comment type="caution">
    <text evidence="2">The sequence shown here is derived from an EMBL/GenBank/DDBJ whole genome shotgun (WGS) entry which is preliminary data.</text>
</comment>
<gene>
    <name evidence="2" type="ORF">HOLleu_30658</name>
</gene>
<feature type="compositionally biased region" description="Basic residues" evidence="1">
    <location>
        <begin position="213"/>
        <end position="224"/>
    </location>
</feature>
<dbReference type="Proteomes" id="UP001152320">
    <property type="component" value="Chromosome 15"/>
</dbReference>
<feature type="region of interest" description="Disordered" evidence="1">
    <location>
        <begin position="1"/>
        <end position="21"/>
    </location>
</feature>
<dbReference type="PANTHER" id="PTHR28671:SF3">
    <property type="entry name" value="COILED-COIL DOMAIN-CONTAINING PROTEIN 169"/>
    <property type="match status" value="1"/>
</dbReference>
<evidence type="ECO:0000313" key="2">
    <source>
        <dbReference type="EMBL" id="KAJ8028436.1"/>
    </source>
</evidence>
<accession>A0A9Q1BKR2</accession>
<proteinExistence type="predicted"/>
<dbReference type="EMBL" id="JAIZAY010000015">
    <property type="protein sequence ID" value="KAJ8028436.1"/>
    <property type="molecule type" value="Genomic_DNA"/>
</dbReference>
<dbReference type="OrthoDB" id="6615663at2759"/>
<evidence type="ECO:0000313" key="3">
    <source>
        <dbReference type="Proteomes" id="UP001152320"/>
    </source>
</evidence>
<organism evidence="2 3">
    <name type="scientific">Holothuria leucospilota</name>
    <name type="common">Black long sea cucumber</name>
    <name type="synonym">Mertensiothuria leucospilota</name>
    <dbReference type="NCBI Taxonomy" id="206669"/>
    <lineage>
        <taxon>Eukaryota</taxon>
        <taxon>Metazoa</taxon>
        <taxon>Echinodermata</taxon>
        <taxon>Eleutherozoa</taxon>
        <taxon>Echinozoa</taxon>
        <taxon>Holothuroidea</taxon>
        <taxon>Aspidochirotacea</taxon>
        <taxon>Aspidochirotida</taxon>
        <taxon>Holothuriidae</taxon>
        <taxon>Holothuria</taxon>
    </lineage>
</organism>